<comment type="function">
    <text evidence="12">Transfers a GMP moiety from GTP to Mo-molybdopterin (Mo-MPT) cofactor (Moco or molybdenum cofactor) to form Mo-molybdopterin guanine dinucleotide (Mo-MGD) cofactor.</text>
</comment>
<dbReference type="Gene3D" id="3.90.105.10">
    <property type="entry name" value="Molybdopterin biosynthesis moea protein, domain 2"/>
    <property type="match status" value="1"/>
</dbReference>
<dbReference type="InterPro" id="IPR036135">
    <property type="entry name" value="MoeA_linker/N_sf"/>
</dbReference>
<comment type="subcellular location">
    <subcellularLocation>
        <location evidence="12">Cytoplasm</location>
    </subcellularLocation>
</comment>
<dbReference type="Gene3D" id="2.170.190.11">
    <property type="entry name" value="Molybdopterin biosynthesis moea protein, domain 3"/>
    <property type="match status" value="1"/>
</dbReference>
<dbReference type="Pfam" id="PF03453">
    <property type="entry name" value="MoeA_N"/>
    <property type="match status" value="1"/>
</dbReference>
<dbReference type="PANTHER" id="PTHR10192">
    <property type="entry name" value="MOLYBDOPTERIN BIOSYNTHESIS PROTEIN"/>
    <property type="match status" value="1"/>
</dbReference>
<sequence>MAHAPIFLPDMINKHDITGLILAGGLGTRMGQRDKGMLHLHGQPLARHVLQRLAPQVGQLAVSVHADAGEYARFGVPVWPDALPGQLGPLAGLHSGMQHAGTPYLLTVPCDSPLLPPDLAARLAAGLVENDADLAIAVTEETDPATGSAVRRPHPVFCLVKTAALPQLDAYLRGGERRMRTWHGPLKLAEVLFEDGAAFGNINTPDELAALQARGLSVPMAQAILADTVAPVAGIEELPLPQAFERMLAADIISPISVPAHDNSAMDGYALHGADLGGDTPVTLAVVDTILAGRPGTVKVGRGQCARIMTGAVMPDGCDSVVPQELVLQVNETSITLAPDCIRPGDNRRFKGEDLMQGQPALLQGKILGPAELGLLASLGIATVPVRRRLRVAFFSTGDELRSIGEPLAAGCIYDSNRYTLLGMLTRLGCEVLDMGIVKDNPQALEAALRGACAKADVIITSGGVSSGAADFTREILARLGDVAFWQINMRPGRPMAFGRIASEGDTALLLGLPGNPVAVMAAFYFLARPTLLRLMGADADTASLPLLQVAAQAPIRKKRGRTEYQRGIVERGADGRQHVRVTGAQGSGILRSMTQANCMIVLHEAQGHVAAGDLVDIVLFHGLM</sequence>
<dbReference type="Gene3D" id="2.40.340.10">
    <property type="entry name" value="MoeA, C-terminal, domain IV"/>
    <property type="match status" value="1"/>
</dbReference>
<dbReference type="Gene3D" id="3.40.980.10">
    <property type="entry name" value="MoaB/Mog-like domain"/>
    <property type="match status" value="1"/>
</dbReference>
<dbReference type="EC" id="2.7.7.77" evidence="12"/>
<keyword evidence="10 12" id="KW-0501">Molybdenum cofactor biosynthesis</keyword>
<evidence type="ECO:0000256" key="10">
    <source>
        <dbReference type="ARBA" id="ARBA00023150"/>
    </source>
</evidence>
<dbReference type="GO" id="GO:0006777">
    <property type="term" value="P:Mo-molybdopterin cofactor biosynthetic process"/>
    <property type="evidence" value="ECO:0007669"/>
    <property type="project" value="UniProtKB-KW"/>
</dbReference>
<dbReference type="Pfam" id="PF12804">
    <property type="entry name" value="NTP_transf_3"/>
    <property type="match status" value="1"/>
</dbReference>
<comment type="subunit">
    <text evidence="12">Monomer.</text>
</comment>
<comment type="pathway">
    <text evidence="3">Cofactor biosynthesis; molybdopterin biosynthesis.</text>
</comment>
<feature type="binding site" evidence="12">
    <location>
        <position position="81"/>
    </location>
    <ligand>
        <name>GTP</name>
        <dbReference type="ChEBI" id="CHEBI:37565"/>
    </ligand>
</feature>
<keyword evidence="15" id="KW-1185">Reference proteome</keyword>
<dbReference type="FunFam" id="2.40.340.10:FF:000003">
    <property type="entry name" value="Molybdopterin molybdenumtransferase"/>
    <property type="match status" value="1"/>
</dbReference>
<dbReference type="InterPro" id="IPR036425">
    <property type="entry name" value="MoaB/Mog-like_dom_sf"/>
</dbReference>
<dbReference type="CDD" id="cd02503">
    <property type="entry name" value="MobA"/>
    <property type="match status" value="1"/>
</dbReference>
<dbReference type="NCBIfam" id="NF045515">
    <property type="entry name" value="Glp_gephyrin"/>
    <property type="match status" value="1"/>
</dbReference>
<dbReference type="InterPro" id="IPR029044">
    <property type="entry name" value="Nucleotide-diphossugar_trans"/>
</dbReference>
<evidence type="ECO:0000256" key="3">
    <source>
        <dbReference type="ARBA" id="ARBA00005046"/>
    </source>
</evidence>
<protein>
    <recommendedName>
        <fullName evidence="12">Molybdenum cofactor guanylyltransferase</fullName>
        <shortName evidence="12">MoCo guanylyltransferase</shortName>
        <ecNumber evidence="12">2.7.7.77</ecNumber>
    </recommendedName>
    <alternativeName>
        <fullName evidence="12">GTP:molybdopterin guanylyltransferase</fullName>
    </alternativeName>
    <alternativeName>
        <fullName evidence="12">Mo-MPT guanylyltransferase</fullName>
    </alternativeName>
    <alternativeName>
        <fullName evidence="12">Molybdopterin guanylyltransferase</fullName>
    </alternativeName>
    <alternativeName>
        <fullName evidence="12">Molybdopterin-guanine dinucleotide synthase</fullName>
        <shortName evidence="12">MGD synthase</shortName>
    </alternativeName>
</protein>
<dbReference type="InterPro" id="IPR038987">
    <property type="entry name" value="MoeA-like"/>
</dbReference>
<organism evidence="14 15">
    <name type="scientific">Janthinobacterium agaricidamnosum</name>
    <dbReference type="NCBI Taxonomy" id="55508"/>
    <lineage>
        <taxon>Bacteria</taxon>
        <taxon>Pseudomonadati</taxon>
        <taxon>Pseudomonadota</taxon>
        <taxon>Betaproteobacteria</taxon>
        <taxon>Burkholderiales</taxon>
        <taxon>Oxalobacteraceae</taxon>
        <taxon>Janthinobacterium</taxon>
    </lineage>
</organism>
<keyword evidence="5" id="KW-0500">Molybdenum</keyword>
<dbReference type="NCBIfam" id="TIGR02665">
    <property type="entry name" value="molyb_mobA"/>
    <property type="match status" value="1"/>
</dbReference>
<evidence type="ECO:0000313" key="15">
    <source>
        <dbReference type="Proteomes" id="UP000279594"/>
    </source>
</evidence>
<evidence type="ECO:0000256" key="6">
    <source>
        <dbReference type="ARBA" id="ARBA00022679"/>
    </source>
</evidence>
<keyword evidence="9 12" id="KW-0342">GTP-binding</keyword>
<dbReference type="CDD" id="cd00887">
    <property type="entry name" value="MoeA"/>
    <property type="match status" value="1"/>
</dbReference>
<proteinExistence type="inferred from homology"/>
<evidence type="ECO:0000256" key="4">
    <source>
        <dbReference type="ARBA" id="ARBA00010763"/>
    </source>
</evidence>
<keyword evidence="8 12" id="KW-0460">Magnesium</keyword>
<keyword evidence="12" id="KW-0547">Nucleotide-binding</keyword>
<dbReference type="HAMAP" id="MF_00316">
    <property type="entry name" value="MobA"/>
    <property type="match status" value="1"/>
</dbReference>
<evidence type="ECO:0000256" key="7">
    <source>
        <dbReference type="ARBA" id="ARBA00022723"/>
    </source>
</evidence>
<dbReference type="InterPro" id="IPR001453">
    <property type="entry name" value="MoaB/Mog_dom"/>
</dbReference>
<dbReference type="AlphaFoldDB" id="A0A3G2EEP0"/>
<reference evidence="14 15" key="1">
    <citation type="submission" date="2018-10" db="EMBL/GenBank/DDBJ databases">
        <title>Effects of UV and annual dynamics of microbial communities in freshwater RAS systems.</title>
        <authorList>
            <person name="Bekkelund A.K."/>
            <person name="Hansen B.R."/>
            <person name="Stokken H."/>
            <person name="Eriksen B.F."/>
            <person name="Kashulin N.A."/>
        </authorList>
    </citation>
    <scope>NUCLEOTIDE SEQUENCE [LARGE SCALE GENOMIC DNA]</scope>
    <source>
        <strain evidence="14 15">BHSEK</strain>
    </source>
</reference>
<comment type="caution">
    <text evidence="12">Lacks conserved residue(s) required for the propagation of feature annotation.</text>
</comment>
<keyword evidence="14" id="KW-0548">Nucleotidyltransferase</keyword>
<dbReference type="UniPathway" id="UPA00344"/>
<dbReference type="SUPFAM" id="SSF53218">
    <property type="entry name" value="Molybdenum cofactor biosynthesis proteins"/>
    <property type="match status" value="1"/>
</dbReference>
<dbReference type="SUPFAM" id="SSF63867">
    <property type="entry name" value="MoeA C-terminal domain-like"/>
    <property type="match status" value="1"/>
</dbReference>
<dbReference type="InterPro" id="IPR025877">
    <property type="entry name" value="MobA-like_NTP_Trfase"/>
</dbReference>
<dbReference type="SUPFAM" id="SSF53448">
    <property type="entry name" value="Nucleotide-diphospho-sugar transferases"/>
    <property type="match status" value="1"/>
</dbReference>
<evidence type="ECO:0000256" key="8">
    <source>
        <dbReference type="ARBA" id="ARBA00022842"/>
    </source>
</evidence>
<name>A0A3G2EEP0_9BURK</name>
<feature type="domain" description="MoaB/Mog" evidence="13">
    <location>
        <begin position="393"/>
        <end position="534"/>
    </location>
</feature>
<keyword evidence="12" id="KW-0963">Cytoplasm</keyword>
<feature type="binding site" evidence="12">
    <location>
        <position position="111"/>
    </location>
    <ligand>
        <name>GTP</name>
        <dbReference type="ChEBI" id="CHEBI:37565"/>
    </ligand>
</feature>
<dbReference type="InterPro" id="IPR036688">
    <property type="entry name" value="MoeA_C_domain_IV_sf"/>
</dbReference>
<feature type="binding site" evidence="12">
    <location>
        <begin position="22"/>
        <end position="24"/>
    </location>
    <ligand>
        <name>GTP</name>
        <dbReference type="ChEBI" id="CHEBI:37565"/>
    </ligand>
</feature>
<comment type="similarity">
    <text evidence="4">Belongs to the MoeA family.</text>
</comment>
<dbReference type="PROSITE" id="PS01079">
    <property type="entry name" value="MOCF_BIOSYNTHESIS_2"/>
    <property type="match status" value="1"/>
</dbReference>
<dbReference type="SUPFAM" id="SSF63882">
    <property type="entry name" value="MoeA N-terminal region -like"/>
    <property type="match status" value="1"/>
</dbReference>
<comment type="domain">
    <text evidence="12">The N-terminal domain determines nucleotide recognition and specific binding, while the C-terminal domain determines the specific binding to the target protein.</text>
</comment>
<dbReference type="GO" id="GO:0005525">
    <property type="term" value="F:GTP binding"/>
    <property type="evidence" value="ECO:0007669"/>
    <property type="project" value="UniProtKB-UniRule"/>
</dbReference>
<dbReference type="Pfam" id="PF03454">
    <property type="entry name" value="MoeA_C"/>
    <property type="match status" value="1"/>
</dbReference>
<gene>
    <name evidence="12 14" type="primary">mobA</name>
    <name evidence="14" type="ORF">D9M09_20705</name>
</gene>
<comment type="function">
    <text evidence="2">Catalyzes the insertion of molybdate into adenylated molybdopterin with the concomitant release of AMP.</text>
</comment>
<dbReference type="InterPro" id="IPR013482">
    <property type="entry name" value="Molybde_CF_guanTrfase"/>
</dbReference>
<evidence type="ECO:0000256" key="9">
    <source>
        <dbReference type="ARBA" id="ARBA00023134"/>
    </source>
</evidence>
<evidence type="ECO:0000256" key="2">
    <source>
        <dbReference type="ARBA" id="ARBA00002901"/>
    </source>
</evidence>
<dbReference type="InterPro" id="IPR005111">
    <property type="entry name" value="MoeA_C_domain_IV"/>
</dbReference>
<evidence type="ECO:0000256" key="11">
    <source>
        <dbReference type="ARBA" id="ARBA00047317"/>
    </source>
</evidence>
<comment type="catalytic activity">
    <reaction evidence="12">
        <text>Mo-molybdopterin + GTP + H(+) = Mo-molybdopterin guanine dinucleotide + diphosphate</text>
        <dbReference type="Rhea" id="RHEA:34243"/>
        <dbReference type="ChEBI" id="CHEBI:15378"/>
        <dbReference type="ChEBI" id="CHEBI:33019"/>
        <dbReference type="ChEBI" id="CHEBI:37565"/>
        <dbReference type="ChEBI" id="CHEBI:71302"/>
        <dbReference type="ChEBI" id="CHEBI:71310"/>
        <dbReference type="EC" id="2.7.7.77"/>
    </reaction>
</comment>
<evidence type="ECO:0000256" key="5">
    <source>
        <dbReference type="ARBA" id="ARBA00022505"/>
    </source>
</evidence>
<comment type="catalytic activity">
    <reaction evidence="11">
        <text>adenylyl-molybdopterin + molybdate = Mo-molybdopterin + AMP + H(+)</text>
        <dbReference type="Rhea" id="RHEA:35047"/>
        <dbReference type="ChEBI" id="CHEBI:15378"/>
        <dbReference type="ChEBI" id="CHEBI:36264"/>
        <dbReference type="ChEBI" id="CHEBI:62727"/>
        <dbReference type="ChEBI" id="CHEBI:71302"/>
        <dbReference type="ChEBI" id="CHEBI:456215"/>
        <dbReference type="EC" id="2.10.1.1"/>
    </reaction>
</comment>
<evidence type="ECO:0000259" key="13">
    <source>
        <dbReference type="SMART" id="SM00852"/>
    </source>
</evidence>
<dbReference type="Proteomes" id="UP000279594">
    <property type="component" value="Chromosome"/>
</dbReference>
<comment type="similarity">
    <text evidence="12">Belongs to the MobA family.</text>
</comment>
<evidence type="ECO:0000256" key="1">
    <source>
        <dbReference type="ARBA" id="ARBA00001946"/>
    </source>
</evidence>
<comment type="cofactor">
    <cofactor evidence="1 12">
        <name>Mg(2+)</name>
        <dbReference type="ChEBI" id="CHEBI:18420"/>
    </cofactor>
</comment>
<dbReference type="InterPro" id="IPR008284">
    <property type="entry name" value="MoCF_biosynth_CS"/>
</dbReference>
<dbReference type="PANTHER" id="PTHR10192:SF5">
    <property type="entry name" value="GEPHYRIN"/>
    <property type="match status" value="1"/>
</dbReference>
<dbReference type="FunFam" id="3.40.980.10:FF:000004">
    <property type="entry name" value="Molybdopterin molybdenumtransferase"/>
    <property type="match status" value="1"/>
</dbReference>
<dbReference type="GO" id="GO:0046872">
    <property type="term" value="F:metal ion binding"/>
    <property type="evidence" value="ECO:0007669"/>
    <property type="project" value="UniProtKB-KW"/>
</dbReference>
<dbReference type="InterPro" id="IPR005110">
    <property type="entry name" value="MoeA_linker/N"/>
</dbReference>
<dbReference type="NCBIfam" id="TIGR00177">
    <property type="entry name" value="molyb_syn"/>
    <property type="match status" value="1"/>
</dbReference>
<accession>A0A3G2EEP0</accession>
<keyword evidence="7 12" id="KW-0479">Metal-binding</keyword>
<dbReference type="Gene3D" id="3.90.550.10">
    <property type="entry name" value="Spore Coat Polysaccharide Biosynthesis Protein SpsA, Chain A"/>
    <property type="match status" value="1"/>
</dbReference>
<dbReference type="EMBL" id="CP033019">
    <property type="protein sequence ID" value="AYM77949.1"/>
    <property type="molecule type" value="Genomic_DNA"/>
</dbReference>
<dbReference type="GO" id="GO:0061599">
    <property type="term" value="F:molybdopterin molybdotransferase activity"/>
    <property type="evidence" value="ECO:0007669"/>
    <property type="project" value="UniProtKB-EC"/>
</dbReference>
<dbReference type="SMART" id="SM00852">
    <property type="entry name" value="MoCF_biosynth"/>
    <property type="match status" value="1"/>
</dbReference>
<dbReference type="Pfam" id="PF00994">
    <property type="entry name" value="MoCF_biosynth"/>
    <property type="match status" value="1"/>
</dbReference>
<dbReference type="GO" id="GO:0005829">
    <property type="term" value="C:cytosol"/>
    <property type="evidence" value="ECO:0007669"/>
    <property type="project" value="TreeGrafter"/>
</dbReference>
<evidence type="ECO:0000256" key="12">
    <source>
        <dbReference type="HAMAP-Rule" id="MF_00316"/>
    </source>
</evidence>
<feature type="binding site" evidence="12">
    <location>
        <position position="111"/>
    </location>
    <ligand>
        <name>Mg(2+)</name>
        <dbReference type="ChEBI" id="CHEBI:18420"/>
    </ligand>
</feature>
<dbReference type="GO" id="GO:0061603">
    <property type="term" value="F:molybdenum cofactor guanylyltransferase activity"/>
    <property type="evidence" value="ECO:0007669"/>
    <property type="project" value="UniProtKB-EC"/>
</dbReference>
<keyword evidence="6 12" id="KW-0808">Transferase</keyword>
<evidence type="ECO:0000313" key="14">
    <source>
        <dbReference type="EMBL" id="AYM77949.1"/>
    </source>
</evidence>
<feature type="binding site" evidence="12">
    <location>
        <position position="35"/>
    </location>
    <ligand>
        <name>GTP</name>
        <dbReference type="ChEBI" id="CHEBI:37565"/>
    </ligand>
</feature>